<dbReference type="GO" id="GO:0016757">
    <property type="term" value="F:glycosyltransferase activity"/>
    <property type="evidence" value="ECO:0007669"/>
    <property type="project" value="InterPro"/>
</dbReference>
<name>A8F6F7_PSELT</name>
<dbReference type="OrthoDB" id="596635at2"/>
<dbReference type="Proteomes" id="UP000002016">
    <property type="component" value="Chromosome"/>
</dbReference>
<keyword evidence="2" id="KW-0808">Transferase</keyword>
<dbReference type="HOGENOM" id="CLU_751483_0_0_0"/>
<reference evidence="2 3" key="1">
    <citation type="submission" date="2007-08" db="EMBL/GenBank/DDBJ databases">
        <title>Complete sequence of Thermotoga lettingae TMO.</title>
        <authorList>
            <consortium name="US DOE Joint Genome Institute"/>
            <person name="Copeland A."/>
            <person name="Lucas S."/>
            <person name="Lapidus A."/>
            <person name="Barry K."/>
            <person name="Glavina del Rio T."/>
            <person name="Dalin E."/>
            <person name="Tice H."/>
            <person name="Pitluck S."/>
            <person name="Foster B."/>
            <person name="Bruce D."/>
            <person name="Schmutz J."/>
            <person name="Larimer F."/>
            <person name="Land M."/>
            <person name="Hauser L."/>
            <person name="Kyrpides N."/>
            <person name="Mikhailova N."/>
            <person name="Nelson K."/>
            <person name="Gogarten J.P."/>
            <person name="Noll K."/>
            <person name="Richardson P."/>
        </authorList>
    </citation>
    <scope>NUCLEOTIDE SEQUENCE [LARGE SCALE GENOMIC DNA]</scope>
    <source>
        <strain evidence="3">ATCC BAA-301 / DSM 14385 / NBRC 107922 / TMO</strain>
    </source>
</reference>
<evidence type="ECO:0000313" key="3">
    <source>
        <dbReference type="Proteomes" id="UP000002016"/>
    </source>
</evidence>
<dbReference type="CAZy" id="GT4">
    <property type="family name" value="Glycosyltransferase Family 4"/>
</dbReference>
<dbReference type="Pfam" id="PF00534">
    <property type="entry name" value="Glycos_transf_1"/>
    <property type="match status" value="1"/>
</dbReference>
<reference evidence="2 3" key="2">
    <citation type="journal article" date="2009" name="Proc. Natl. Acad. Sci. U.S.A.">
        <title>On the chimeric nature, thermophilic origin, and phylogenetic placement of the Thermotogales.</title>
        <authorList>
            <person name="Zhaxybayeva O."/>
            <person name="Swithers K.S."/>
            <person name="Lapierre P."/>
            <person name="Fournier G.P."/>
            <person name="Bickhart D.M."/>
            <person name="DeBoy R.T."/>
            <person name="Nelson K.E."/>
            <person name="Nesbo C.L."/>
            <person name="Doolittle W.F."/>
            <person name="Gogarten J.P."/>
            <person name="Noll K.M."/>
        </authorList>
    </citation>
    <scope>NUCLEOTIDE SEQUENCE [LARGE SCALE GENOMIC DNA]</scope>
    <source>
        <strain evidence="3">ATCC BAA-301 / DSM 14385 / NBRC 107922 / TMO</strain>
    </source>
</reference>
<dbReference type="Gene3D" id="3.40.50.2000">
    <property type="entry name" value="Glycogen Phosphorylase B"/>
    <property type="match status" value="2"/>
</dbReference>
<sequence>MNRQKSSRRNSEEIILIGVLPFVIDKYGYLARGYLDHGLKVKILTYDLYGTAGEIATKYGVEIIKVPRNPFLRLFYSISKILEIKPRYFEIYDYSVLTFFYVIVSKILHTHVTMPLIGYEIFDDDPTAKAVGISRLRIWIKKKLTKLAIRFSDLIWVKEYQTFEALKKKKGIETKLFFFSNSIPLPDKISEFKTRTLDILWLNRIRERRFTTDLIKALEVAEKDLLGIKPYWTVAIVGFFLDDPSKSLDPVYEDIVLKAIQEHNNKWNIKIRAENFTKDPAKYISNAKVFVLLSDVIFANYALLEAMANGVIPIVNDGVGAEKIINHGENGFIVPTNDIITLAKTLVDIFVMMEKYPQKARSISDAARRTINEKFSINSFVRQIMSARKK</sequence>
<dbReference type="KEGG" id="tle:Tlet_1176"/>
<dbReference type="STRING" id="416591.Tlet_1176"/>
<dbReference type="PANTHER" id="PTHR12526">
    <property type="entry name" value="GLYCOSYLTRANSFERASE"/>
    <property type="match status" value="1"/>
</dbReference>
<accession>A8F6F7</accession>
<organism evidence="2 3">
    <name type="scientific">Pseudothermotoga lettingae (strain ATCC BAA-301 / DSM 14385 / NBRC 107922 / TMO)</name>
    <name type="common">Thermotoga lettingae</name>
    <dbReference type="NCBI Taxonomy" id="416591"/>
    <lineage>
        <taxon>Bacteria</taxon>
        <taxon>Thermotogati</taxon>
        <taxon>Thermotogota</taxon>
        <taxon>Thermotogae</taxon>
        <taxon>Thermotogales</taxon>
        <taxon>Thermotogaceae</taxon>
        <taxon>Pseudothermotoga</taxon>
    </lineage>
</organism>
<dbReference type="SUPFAM" id="SSF53756">
    <property type="entry name" value="UDP-Glycosyltransferase/glycogen phosphorylase"/>
    <property type="match status" value="1"/>
</dbReference>
<dbReference type="AlphaFoldDB" id="A8F6F7"/>
<dbReference type="eggNOG" id="COG0438">
    <property type="taxonomic scope" value="Bacteria"/>
</dbReference>
<dbReference type="EMBL" id="CP000812">
    <property type="protein sequence ID" value="ABV33741.1"/>
    <property type="molecule type" value="Genomic_DNA"/>
</dbReference>
<evidence type="ECO:0000313" key="2">
    <source>
        <dbReference type="EMBL" id="ABV33741.1"/>
    </source>
</evidence>
<gene>
    <name evidence="2" type="ordered locus">Tlet_1176</name>
</gene>
<protein>
    <submittedName>
        <fullName evidence="2">Glycosyl transferase group 1</fullName>
    </submittedName>
</protein>
<dbReference type="RefSeq" id="WP_012003222.1">
    <property type="nucleotide sequence ID" value="NC_009828.1"/>
</dbReference>
<proteinExistence type="predicted"/>
<keyword evidence="3" id="KW-1185">Reference proteome</keyword>
<dbReference type="PANTHER" id="PTHR12526:SF630">
    <property type="entry name" value="GLYCOSYLTRANSFERASE"/>
    <property type="match status" value="1"/>
</dbReference>
<dbReference type="InterPro" id="IPR001296">
    <property type="entry name" value="Glyco_trans_1"/>
</dbReference>
<feature type="domain" description="Glycosyl transferase family 1" evidence="1">
    <location>
        <begin position="190"/>
        <end position="349"/>
    </location>
</feature>
<evidence type="ECO:0000259" key="1">
    <source>
        <dbReference type="Pfam" id="PF00534"/>
    </source>
</evidence>